<keyword evidence="6" id="KW-0732">Signal</keyword>
<keyword evidence="19" id="KW-1185">Reference proteome</keyword>
<evidence type="ECO:0000256" key="16">
    <source>
        <dbReference type="SAM" id="Phobius"/>
    </source>
</evidence>
<feature type="domain" description="Cadherin" evidence="17">
    <location>
        <begin position="1160"/>
        <end position="1263"/>
    </location>
</feature>
<dbReference type="GO" id="GO:0016342">
    <property type="term" value="C:catenin complex"/>
    <property type="evidence" value="ECO:0007669"/>
    <property type="project" value="TreeGrafter"/>
</dbReference>
<evidence type="ECO:0000256" key="13">
    <source>
        <dbReference type="ARBA" id="ARBA00023180"/>
    </source>
</evidence>
<dbReference type="InterPro" id="IPR039808">
    <property type="entry name" value="Cadherin"/>
</dbReference>
<evidence type="ECO:0000256" key="11">
    <source>
        <dbReference type="ARBA" id="ARBA00023136"/>
    </source>
</evidence>
<dbReference type="GO" id="GO:0007163">
    <property type="term" value="P:establishment or maintenance of cell polarity"/>
    <property type="evidence" value="ECO:0007669"/>
    <property type="project" value="UniProtKB-ARBA"/>
</dbReference>
<dbReference type="EMBL" id="VSRR010002014">
    <property type="protein sequence ID" value="MPC29093.1"/>
    <property type="molecule type" value="Genomic_DNA"/>
</dbReference>
<feature type="domain" description="Cadherin" evidence="17">
    <location>
        <begin position="1383"/>
        <end position="1483"/>
    </location>
</feature>
<comment type="caution">
    <text evidence="18">The sequence shown here is derived from an EMBL/GenBank/DDBJ whole genome shotgun (WGS) entry which is preliminary data.</text>
</comment>
<dbReference type="GO" id="GO:0045296">
    <property type="term" value="F:cadherin binding"/>
    <property type="evidence" value="ECO:0007669"/>
    <property type="project" value="TreeGrafter"/>
</dbReference>
<dbReference type="PANTHER" id="PTHR24027:SF442">
    <property type="entry name" value="PROTOCADHERIN-15 ISOFORM X1"/>
    <property type="match status" value="1"/>
</dbReference>
<feature type="domain" description="Cadherin" evidence="17">
    <location>
        <begin position="1616"/>
        <end position="1712"/>
    </location>
</feature>
<dbReference type="GO" id="GO:0044331">
    <property type="term" value="P:cell-cell adhesion mediated by cadherin"/>
    <property type="evidence" value="ECO:0007669"/>
    <property type="project" value="TreeGrafter"/>
</dbReference>
<evidence type="ECO:0000256" key="6">
    <source>
        <dbReference type="ARBA" id="ARBA00022729"/>
    </source>
</evidence>
<dbReference type="InterPro" id="IPR015919">
    <property type="entry name" value="Cadherin-like_sf"/>
</dbReference>
<dbReference type="PROSITE" id="PS50268">
    <property type="entry name" value="CADHERIN_2"/>
    <property type="match status" value="6"/>
</dbReference>
<keyword evidence="10 16" id="KW-1133">Transmembrane helix</keyword>
<evidence type="ECO:0000256" key="1">
    <source>
        <dbReference type="ARBA" id="ARBA00004251"/>
    </source>
</evidence>
<evidence type="ECO:0000256" key="12">
    <source>
        <dbReference type="ARBA" id="ARBA00023157"/>
    </source>
</evidence>
<dbReference type="GO" id="GO:0034332">
    <property type="term" value="P:adherens junction organization"/>
    <property type="evidence" value="ECO:0007669"/>
    <property type="project" value="TreeGrafter"/>
</dbReference>
<dbReference type="InterPro" id="IPR020894">
    <property type="entry name" value="Cadherin_CS"/>
</dbReference>
<dbReference type="GO" id="GO:0005509">
    <property type="term" value="F:calcium ion binding"/>
    <property type="evidence" value="ECO:0007669"/>
    <property type="project" value="UniProtKB-UniRule"/>
</dbReference>
<keyword evidence="13" id="KW-0325">Glycoprotein</keyword>
<keyword evidence="15" id="KW-0175">Coiled coil</keyword>
<dbReference type="GO" id="GO:0016339">
    <property type="term" value="P:calcium-dependent cell-cell adhesion via plasma membrane cell adhesion molecules"/>
    <property type="evidence" value="ECO:0007669"/>
    <property type="project" value="TreeGrafter"/>
</dbReference>
<keyword evidence="4 16" id="KW-0812">Transmembrane</keyword>
<evidence type="ECO:0000256" key="2">
    <source>
        <dbReference type="ARBA" id="ARBA00022475"/>
    </source>
</evidence>
<keyword evidence="5" id="KW-0479">Metal-binding</keyword>
<dbReference type="GO" id="GO:0016477">
    <property type="term" value="P:cell migration"/>
    <property type="evidence" value="ECO:0007669"/>
    <property type="project" value="TreeGrafter"/>
</dbReference>
<evidence type="ECO:0000313" key="18">
    <source>
        <dbReference type="EMBL" id="MPC29093.1"/>
    </source>
</evidence>
<dbReference type="Pfam" id="PF00028">
    <property type="entry name" value="Cadherin"/>
    <property type="match status" value="6"/>
</dbReference>
<feature type="coiled-coil region" evidence="15">
    <location>
        <begin position="420"/>
        <end position="447"/>
    </location>
</feature>
<dbReference type="SMART" id="SM00112">
    <property type="entry name" value="CA"/>
    <property type="match status" value="6"/>
</dbReference>
<feature type="domain" description="Cadherin" evidence="17">
    <location>
        <begin position="1486"/>
        <end position="1593"/>
    </location>
</feature>
<dbReference type="GO" id="GO:0001736">
    <property type="term" value="P:establishment of planar polarity"/>
    <property type="evidence" value="ECO:0007669"/>
    <property type="project" value="UniProtKB-ARBA"/>
</dbReference>
<evidence type="ECO:0000256" key="10">
    <source>
        <dbReference type="ARBA" id="ARBA00022989"/>
    </source>
</evidence>
<proteinExistence type="predicted"/>
<feature type="transmembrane region" description="Helical" evidence="16">
    <location>
        <begin position="1820"/>
        <end position="1843"/>
    </location>
</feature>
<keyword evidence="8 14" id="KW-0106">Calcium</keyword>
<keyword evidence="3" id="KW-0245">EGF-like domain</keyword>
<dbReference type="PANTHER" id="PTHR24027">
    <property type="entry name" value="CADHERIN-23"/>
    <property type="match status" value="1"/>
</dbReference>
<keyword evidence="9" id="KW-0130">Cell adhesion</keyword>
<dbReference type="Proteomes" id="UP000324222">
    <property type="component" value="Unassembled WGS sequence"/>
</dbReference>
<dbReference type="PROSITE" id="PS00232">
    <property type="entry name" value="CADHERIN_1"/>
    <property type="match status" value="4"/>
</dbReference>
<dbReference type="FunFam" id="2.60.40.60:FF:000123">
    <property type="entry name" value="Protocadherin beta 4"/>
    <property type="match status" value="1"/>
</dbReference>
<dbReference type="GO" id="GO:0008013">
    <property type="term" value="F:beta-catenin binding"/>
    <property type="evidence" value="ECO:0007669"/>
    <property type="project" value="TreeGrafter"/>
</dbReference>
<dbReference type="OrthoDB" id="6510378at2759"/>
<evidence type="ECO:0000256" key="15">
    <source>
        <dbReference type="SAM" id="Coils"/>
    </source>
</evidence>
<reference evidence="18 19" key="1">
    <citation type="submission" date="2019-05" db="EMBL/GenBank/DDBJ databases">
        <title>Another draft genome of Portunus trituberculatus and its Hox gene families provides insights of decapod evolution.</title>
        <authorList>
            <person name="Jeong J.-H."/>
            <person name="Song I."/>
            <person name="Kim S."/>
            <person name="Choi T."/>
            <person name="Kim D."/>
            <person name="Ryu S."/>
            <person name="Kim W."/>
        </authorList>
    </citation>
    <scope>NUCLEOTIDE SEQUENCE [LARGE SCALE GENOMIC DNA]</scope>
    <source>
        <tissue evidence="18">Muscle</tissue>
    </source>
</reference>
<dbReference type="FunFam" id="2.60.40.60:FF:000118">
    <property type="entry name" value="protocadherin Fat 4"/>
    <property type="match status" value="1"/>
</dbReference>
<dbReference type="SUPFAM" id="SSF52540">
    <property type="entry name" value="P-loop containing nucleoside triphosphate hydrolases"/>
    <property type="match status" value="1"/>
</dbReference>
<sequence>MAEGVAYSSEQEEFRVRVCFLMDASAGFKPEFTSAVNEVICHLGQNVAIITARPEARKNVLSATAKFQVEEIYLQPLGDSQRKDLCLNYLEELNASKASWRLPYAKPREVDAVVELVTHRVYRPHEVIIETKAPTEVICMLNHQSSINVKILKGFQESTCRDSLLDALRDAGNVIEFKGGIKETGAAALGRMTRIHTVDVQLNSVAAIKKFSESAKKLMSLRELHLHLKIDETTPVGMIPQITVVPRLAKSYLGVTEKFIAEVSEKLRASKQRLRRAQVEYNNHLIWVEKTREELEVVQKELKEAQVKNSRALQAYSRSWSQEADDPHNAAVTCGSQESCHSLAKGITNINDGIVDRMESGNLSLSEFEGREAMIERKDDYDDDYYSDSLEMRERLNSNVSAEEGAMSKEEVLSFRRAQTRMLSKDVRKLRRNLEDLRSDEKSIMARINHDLKALIEDELVEAAECEGRRGVQQLQEGPGQLLYSSRQEAKKFASRARITDLGEWVMRRMYATMPLKKVYSRVRLADMRDSFHITDLLGMERQRQPPIVILSGPKGSGKTCMAHYLLQQWESNTEAIKSNIHEFDLVVYGTVGNIVSSGSWVQYLREHIFCLTLMDFLDEEVYEAFNTMSVLYLLDVDAAVPQLTKTLDDVLGHLGRNQIMITTRPDGEDAIAGAARRHNIDCQRVKMCPMTFSAIQEYSSSLLSLVEQDYSVVNSMVKHFSRFVNSMKTTDEVLYPLPMMYLLYLWRINPYHALQGTSVSRLVSQVIVVAESMLREALKVSGRDDKGAVMIRAEQCRKQLCEVAWELQRLLQKGSSILRRRENLEKYCVPEIKRYKEVLPHAAVSCALAGYGCWTVAHHSQETNCALANMLKKEAYRPQTVIISQEGKSYHNSECVIRALSTCSSTFVHLRQESQFYSWGDPGTSDSLIGPLQPAGTLQEFWGHLGVEGALALRHFHQLTELNVRVSSYEALASLTYSIALIGRSLRYLYLRLDLSSSTPVSNIDPLNFKGRNLWLRMKGVKDENLSWVKEITAKLNDWYTEVLIYENVNSGFYVHRVEAVDLDAQPRLRYSLDPQNSEARNEEGAIVKPTEYNYMSAFEMNEVDGVIRTVIPLDREQVEMIRLGLICEDLEASTEKQTATATLTILIEDTNDNDPEFRKPYYRRSLAENSKKGTTVASVVADDIDKNRTITYSMQGPKEVLSLVQLDRETGEIVVVDRVDREQFAWLNFSVEATDSGVPPRSSFVDVVVQVIDENDNNPTFINPLSNLTIREDAPPGTSVTTVTATDPDSDDYGLVTYLLDRKSSYGKFEIDPDTGVITVASALNREERSTYNLLIEAWDNYQFGYATGESRNAFMQLGVTVADINDEVPVFEEREECTMITEFHRPRETITVVRATDGDDINSPNGRILFSIEGGNEKGLFEIRNIEKTAAEIYAAKPLVAQYGNYSLQIQAQDRGFPPNSVLSHVNICVLDFNDHAPEFVSPSENVTIKVPENATVGSLVIQVRATDQDIGINGAVRYRILKDGLGNWQTFTIDQTTGAILLQKPLDRERQKLYEIRVEAYDQGTPTPLSNDLDLAIYVRNVNDYEPQFVQDEVVMNFTEHKSPRAERFKLVDTVDLDDVDEENTAQVCYFIVGGDEYNTFNLDRFTHEIMAVKELDREVDDHYTLLVKATEDCLSKPEPVSFFDPRDDTLLKVHVFVNDINDNPPKFTREVFTGGITTASDFGLQVMRLTAYDPDAGENSRLRYYMDGRVQETLSENLDNVRRSPFLVDPVSGIVKLNFDPQKGMKGYFDFKELNVLDTQRAELITAGAKEEDLLFLWLVGVIVFLTLLLVLTVALCLSQKARYSRRLKAATATAFGECFVFEESEPVKEKNKPHLTRATFAKTREICGTTRETCGTTRETCNTMRETCGMTRETCGTTRESCVLPRSYHRTKIHATSRAPTAFAPNRINSLRHDVVPWSESSTVGSNTQLMNNEHPNINDTYRANLYQTFHKIANPLVDKKLETTEL</sequence>
<feature type="coiled-coil region" evidence="15">
    <location>
        <begin position="260"/>
        <end position="315"/>
    </location>
</feature>
<organism evidence="18 19">
    <name type="scientific">Portunus trituberculatus</name>
    <name type="common">Swimming crab</name>
    <name type="synonym">Neptunus trituberculatus</name>
    <dbReference type="NCBI Taxonomy" id="210409"/>
    <lineage>
        <taxon>Eukaryota</taxon>
        <taxon>Metazoa</taxon>
        <taxon>Ecdysozoa</taxon>
        <taxon>Arthropoda</taxon>
        <taxon>Crustacea</taxon>
        <taxon>Multicrustacea</taxon>
        <taxon>Malacostraca</taxon>
        <taxon>Eumalacostraca</taxon>
        <taxon>Eucarida</taxon>
        <taxon>Decapoda</taxon>
        <taxon>Pleocyemata</taxon>
        <taxon>Brachyura</taxon>
        <taxon>Eubrachyura</taxon>
        <taxon>Portunoidea</taxon>
        <taxon>Portunidae</taxon>
        <taxon>Portuninae</taxon>
        <taxon>Portunus</taxon>
    </lineage>
</organism>
<dbReference type="SUPFAM" id="SSF49313">
    <property type="entry name" value="Cadherin-like"/>
    <property type="match status" value="7"/>
</dbReference>
<keyword evidence="7" id="KW-0677">Repeat</keyword>
<feature type="domain" description="Cadherin" evidence="17">
    <location>
        <begin position="1046"/>
        <end position="1159"/>
    </location>
</feature>
<evidence type="ECO:0000256" key="9">
    <source>
        <dbReference type="ARBA" id="ARBA00022889"/>
    </source>
</evidence>
<dbReference type="GO" id="GO:0048513">
    <property type="term" value="P:animal organ development"/>
    <property type="evidence" value="ECO:0007669"/>
    <property type="project" value="UniProtKB-ARBA"/>
</dbReference>
<gene>
    <name evidence="18" type="primary">CDH23</name>
    <name evidence="18" type="ORF">E2C01_022311</name>
</gene>
<dbReference type="CDD" id="cd11304">
    <property type="entry name" value="Cadherin_repeat"/>
    <property type="match status" value="6"/>
</dbReference>
<dbReference type="InterPro" id="IPR002126">
    <property type="entry name" value="Cadherin-like_dom"/>
</dbReference>
<keyword evidence="2" id="KW-1003">Cell membrane</keyword>
<evidence type="ECO:0000256" key="4">
    <source>
        <dbReference type="ARBA" id="ARBA00022692"/>
    </source>
</evidence>
<dbReference type="FunFam" id="2.60.40.60:FF:000345">
    <property type="entry name" value="Cadherin 2"/>
    <property type="match status" value="1"/>
</dbReference>
<evidence type="ECO:0000313" key="19">
    <source>
        <dbReference type="Proteomes" id="UP000324222"/>
    </source>
</evidence>
<protein>
    <submittedName>
        <fullName evidence="18">Cadherin-23</fullName>
    </submittedName>
</protein>
<feature type="domain" description="Cadherin" evidence="17">
    <location>
        <begin position="1264"/>
        <end position="1374"/>
    </location>
</feature>
<dbReference type="InterPro" id="IPR027417">
    <property type="entry name" value="P-loop_NTPase"/>
</dbReference>
<name>A0A5B7E7C3_PORTR</name>
<dbReference type="FunFam" id="2.60.40.60:FF:000039">
    <property type="entry name" value="FAT atypical cadherin 3"/>
    <property type="match status" value="1"/>
</dbReference>
<dbReference type="GO" id="GO:0000902">
    <property type="term" value="P:cell morphogenesis"/>
    <property type="evidence" value="ECO:0007669"/>
    <property type="project" value="TreeGrafter"/>
</dbReference>
<evidence type="ECO:0000256" key="14">
    <source>
        <dbReference type="PROSITE-ProRule" id="PRU00043"/>
    </source>
</evidence>
<accession>A0A5B7E7C3</accession>
<dbReference type="GO" id="GO:0007156">
    <property type="term" value="P:homophilic cell adhesion via plasma membrane adhesion molecules"/>
    <property type="evidence" value="ECO:0007669"/>
    <property type="project" value="InterPro"/>
</dbReference>
<dbReference type="PRINTS" id="PR00205">
    <property type="entry name" value="CADHERIN"/>
</dbReference>
<evidence type="ECO:0000256" key="5">
    <source>
        <dbReference type="ARBA" id="ARBA00022723"/>
    </source>
</evidence>
<dbReference type="GO" id="GO:0048589">
    <property type="term" value="P:developmental growth"/>
    <property type="evidence" value="ECO:0007669"/>
    <property type="project" value="UniProtKB-ARBA"/>
</dbReference>
<dbReference type="GO" id="GO:0007043">
    <property type="term" value="P:cell-cell junction assembly"/>
    <property type="evidence" value="ECO:0007669"/>
    <property type="project" value="TreeGrafter"/>
</dbReference>
<evidence type="ECO:0000256" key="8">
    <source>
        <dbReference type="ARBA" id="ARBA00022837"/>
    </source>
</evidence>
<comment type="subcellular location">
    <subcellularLocation>
        <location evidence="1">Cell membrane</location>
        <topology evidence="1">Single-pass type I membrane protein</topology>
    </subcellularLocation>
</comment>
<dbReference type="Gene3D" id="2.60.40.60">
    <property type="entry name" value="Cadherins"/>
    <property type="match status" value="7"/>
</dbReference>
<evidence type="ECO:0000259" key="17">
    <source>
        <dbReference type="PROSITE" id="PS50268"/>
    </source>
</evidence>
<dbReference type="GO" id="GO:0005912">
    <property type="term" value="C:adherens junction"/>
    <property type="evidence" value="ECO:0007669"/>
    <property type="project" value="TreeGrafter"/>
</dbReference>
<keyword evidence="12" id="KW-1015">Disulfide bond</keyword>
<keyword evidence="11 16" id="KW-0472">Membrane</keyword>
<dbReference type="Gene3D" id="3.40.50.300">
    <property type="entry name" value="P-loop containing nucleotide triphosphate hydrolases"/>
    <property type="match status" value="1"/>
</dbReference>
<evidence type="ECO:0000256" key="3">
    <source>
        <dbReference type="ARBA" id="ARBA00022536"/>
    </source>
</evidence>
<evidence type="ECO:0000256" key="7">
    <source>
        <dbReference type="ARBA" id="ARBA00022737"/>
    </source>
</evidence>